<dbReference type="PANTHER" id="PTHR31025">
    <property type="entry name" value="SI:CH211-196P9.1-RELATED"/>
    <property type="match status" value="1"/>
</dbReference>
<protein>
    <submittedName>
        <fullName evidence="1">Uncharacterized protein</fullName>
    </submittedName>
</protein>
<reference evidence="1" key="2">
    <citation type="submission" date="2016-06" db="EMBL/GenBank/DDBJ databases">
        <title>The genome of a short-lived fish provides insights into sex chromosome evolution and the genetic control of aging.</title>
        <authorList>
            <person name="Reichwald K."/>
            <person name="Felder M."/>
            <person name="Petzold A."/>
            <person name="Koch P."/>
            <person name="Groth M."/>
            <person name="Platzer M."/>
        </authorList>
    </citation>
    <scope>NUCLEOTIDE SEQUENCE</scope>
    <source>
        <tissue evidence="1">Brain</tissue>
    </source>
</reference>
<sequence>MEEINAGFLRVTAVPLLSRFMAQLDKHSPQLLKIIGKKGGTTKAKTAVILDFLDQDADADIRRECILKSLIIYLGERVEDLIKEYMISQKDEAEEELQSTTMALFVFRDNSSLLHQPRDIAIIIDGVEVLNELPSVSAGVAMVFGLCYALNMEYPRGFRFTFEALQKIMMELDFNKMTSKIRKLNCELNTAQ</sequence>
<dbReference type="PANTHER" id="PTHR31025:SF27">
    <property type="entry name" value="SI:CH211-193K19.2-RELATED"/>
    <property type="match status" value="1"/>
</dbReference>
<reference evidence="1" key="1">
    <citation type="submission" date="2016-05" db="EMBL/GenBank/DDBJ databases">
        <authorList>
            <person name="Lavstsen T."/>
            <person name="Jespersen J.S."/>
        </authorList>
    </citation>
    <scope>NUCLEOTIDE SEQUENCE</scope>
    <source>
        <tissue evidence="1">Brain</tissue>
    </source>
</reference>
<gene>
    <name evidence="1" type="primary">Nfu_g_1_013168</name>
</gene>
<dbReference type="AlphaFoldDB" id="A0A1A8NL49"/>
<organism evidence="1">
    <name type="scientific">Nothobranchius rachovii</name>
    <name type="common">bluefin notho</name>
    <dbReference type="NCBI Taxonomy" id="451742"/>
    <lineage>
        <taxon>Eukaryota</taxon>
        <taxon>Metazoa</taxon>
        <taxon>Chordata</taxon>
        <taxon>Craniata</taxon>
        <taxon>Vertebrata</taxon>
        <taxon>Euteleostomi</taxon>
        <taxon>Actinopterygii</taxon>
        <taxon>Neopterygii</taxon>
        <taxon>Teleostei</taxon>
        <taxon>Neoteleostei</taxon>
        <taxon>Acanthomorphata</taxon>
        <taxon>Ovalentaria</taxon>
        <taxon>Atherinomorphae</taxon>
        <taxon>Cyprinodontiformes</taxon>
        <taxon>Nothobranchiidae</taxon>
        <taxon>Nothobranchius</taxon>
    </lineage>
</organism>
<evidence type="ECO:0000313" key="1">
    <source>
        <dbReference type="EMBL" id="SBR69770.1"/>
    </source>
</evidence>
<name>A0A1A8NL49_9TELE</name>
<proteinExistence type="predicted"/>
<dbReference type="EMBL" id="HAEH01002855">
    <property type="protein sequence ID" value="SBR69770.1"/>
    <property type="molecule type" value="Transcribed_RNA"/>
</dbReference>
<accession>A0A1A8NL49</accession>